<dbReference type="InterPro" id="IPR001279">
    <property type="entry name" value="Metallo-B-lactamas"/>
</dbReference>
<evidence type="ECO:0000313" key="7">
    <source>
        <dbReference type="EMBL" id="WNM23575.1"/>
    </source>
</evidence>
<comment type="cofactor">
    <cofactor evidence="1">
        <name>Zn(2+)</name>
        <dbReference type="ChEBI" id="CHEBI:29105"/>
    </cofactor>
</comment>
<keyword evidence="8" id="KW-1185">Reference proteome</keyword>
<dbReference type="AlphaFoldDB" id="A0AA96F6E5"/>
<dbReference type="GO" id="GO:0046872">
    <property type="term" value="F:metal ion binding"/>
    <property type="evidence" value="ECO:0007669"/>
    <property type="project" value="UniProtKB-KW"/>
</dbReference>
<reference evidence="7 8" key="1">
    <citation type="submission" date="2023-09" db="EMBL/GenBank/DDBJ databases">
        <title>Demequina sp. a novel bacteria isolated from Capsicum annuum.</title>
        <authorList>
            <person name="Humaira Z."/>
            <person name="Lee J."/>
            <person name="Cho D."/>
        </authorList>
    </citation>
    <scope>NUCLEOTIDE SEQUENCE [LARGE SCALE GENOMIC DNA]</scope>
    <source>
        <strain evidence="7 8">OYTSA14</strain>
    </source>
</reference>
<keyword evidence="3" id="KW-0479">Metal-binding</keyword>
<evidence type="ECO:0000256" key="1">
    <source>
        <dbReference type="ARBA" id="ARBA00001947"/>
    </source>
</evidence>
<evidence type="ECO:0000313" key="8">
    <source>
        <dbReference type="Proteomes" id="UP001304125"/>
    </source>
</evidence>
<dbReference type="Proteomes" id="UP001304125">
    <property type="component" value="Chromosome"/>
</dbReference>
<keyword evidence="5" id="KW-0862">Zinc</keyword>
<dbReference type="PANTHER" id="PTHR42978">
    <property type="entry name" value="QUORUM-QUENCHING LACTONASE YTNP-RELATED-RELATED"/>
    <property type="match status" value="1"/>
</dbReference>
<name>A0AA96F6E5_9MICO</name>
<dbReference type="GO" id="GO:0016787">
    <property type="term" value="F:hydrolase activity"/>
    <property type="evidence" value="ECO:0007669"/>
    <property type="project" value="UniProtKB-KW"/>
</dbReference>
<evidence type="ECO:0000256" key="5">
    <source>
        <dbReference type="ARBA" id="ARBA00022833"/>
    </source>
</evidence>
<dbReference type="PANTHER" id="PTHR42978:SF2">
    <property type="entry name" value="102 KBASES UNSTABLE REGION: FROM 1 TO 119443"/>
    <property type="match status" value="1"/>
</dbReference>
<keyword evidence="4" id="KW-0378">Hydrolase</keyword>
<dbReference type="CDD" id="cd07729">
    <property type="entry name" value="AHL_lactonase_MBL-fold"/>
    <property type="match status" value="1"/>
</dbReference>
<evidence type="ECO:0000259" key="6">
    <source>
        <dbReference type="SMART" id="SM00849"/>
    </source>
</evidence>
<proteinExistence type="inferred from homology"/>
<feature type="domain" description="Metallo-beta-lactamase" evidence="6">
    <location>
        <begin position="47"/>
        <end position="270"/>
    </location>
</feature>
<dbReference type="SUPFAM" id="SSF56281">
    <property type="entry name" value="Metallo-hydrolase/oxidoreductase"/>
    <property type="match status" value="1"/>
</dbReference>
<gene>
    <name evidence="7" type="ORF">RN606_09370</name>
</gene>
<protein>
    <submittedName>
        <fullName evidence="7">N-acyl homoserine lactonase family protein</fullName>
    </submittedName>
</protein>
<dbReference type="EMBL" id="CP134879">
    <property type="protein sequence ID" value="WNM23575.1"/>
    <property type="molecule type" value="Genomic_DNA"/>
</dbReference>
<sequence length="281" mass="30307">MRMPFPEIDVVALDCGRVRVRPKNIRGTGTPMLWWTLTARTWSPWLPVHAFLVSHPRGTLLFDTGQSPASLAPGYYPRGLVGWVFRRQAEFRVEVEHGLTAQLAAAGSSIAEVDLVAVSHLHQDHAGNVALFGETPVLLSRAEHSLLSEKDPSLHGVLVDHVGAANYRPVDFPPSADSEIAMFEGAHDVFGDGALVLVPTPGHTSGSMSLLVRRAGAAPLLLVGDLTYDPALLEDGIVPDVGDRRAQREASRRVRELIETLPGLVVLAAHDPEAETRLASA</sequence>
<organism evidence="7 8">
    <name type="scientific">Demequina capsici</name>
    <dbReference type="NCBI Taxonomy" id="3075620"/>
    <lineage>
        <taxon>Bacteria</taxon>
        <taxon>Bacillati</taxon>
        <taxon>Actinomycetota</taxon>
        <taxon>Actinomycetes</taxon>
        <taxon>Micrococcales</taxon>
        <taxon>Demequinaceae</taxon>
        <taxon>Demequina</taxon>
    </lineage>
</organism>
<comment type="similarity">
    <text evidence="2">Belongs to the metallo-beta-lactamase superfamily.</text>
</comment>
<accession>A0AA96F6E5</accession>
<dbReference type="SMART" id="SM00849">
    <property type="entry name" value="Lactamase_B"/>
    <property type="match status" value="1"/>
</dbReference>
<evidence type="ECO:0000256" key="4">
    <source>
        <dbReference type="ARBA" id="ARBA00022801"/>
    </source>
</evidence>
<evidence type="ECO:0000256" key="2">
    <source>
        <dbReference type="ARBA" id="ARBA00007749"/>
    </source>
</evidence>
<dbReference type="Gene3D" id="3.60.15.10">
    <property type="entry name" value="Ribonuclease Z/Hydroxyacylglutathione hydrolase-like"/>
    <property type="match status" value="1"/>
</dbReference>
<dbReference type="InterPro" id="IPR051013">
    <property type="entry name" value="MBL_superfamily_lactonases"/>
</dbReference>
<dbReference type="Pfam" id="PF00753">
    <property type="entry name" value="Lactamase_B"/>
    <property type="match status" value="1"/>
</dbReference>
<dbReference type="RefSeq" id="WP_313496586.1">
    <property type="nucleotide sequence ID" value="NZ_CP134879.1"/>
</dbReference>
<evidence type="ECO:0000256" key="3">
    <source>
        <dbReference type="ARBA" id="ARBA00022723"/>
    </source>
</evidence>
<dbReference type="InterPro" id="IPR036866">
    <property type="entry name" value="RibonucZ/Hydroxyglut_hydro"/>
</dbReference>